<protein>
    <submittedName>
        <fullName evidence="1">Uncharacterized protein</fullName>
    </submittedName>
</protein>
<name>A0A8J5P1N6_FUSOX</name>
<accession>A0A8J5P1N6</accession>
<sequence>MGKIKAAELNVADGAQDLSPVILLDEPLGLVPDFRANKAMLWMATFPCMDSREAIWQYVCNEGHFTPIAVNEPMKLLPELRAKKNMP</sequence>
<dbReference type="Proteomes" id="UP000694050">
    <property type="component" value="Unassembled WGS sequence"/>
</dbReference>
<dbReference type="AlphaFoldDB" id="A0A8J5P1N6"/>
<dbReference type="EMBL" id="JAELUQ010000007">
    <property type="protein sequence ID" value="KAG7410447.1"/>
    <property type="molecule type" value="Genomic_DNA"/>
</dbReference>
<reference evidence="1" key="1">
    <citation type="submission" date="2021-04" db="EMBL/GenBank/DDBJ databases">
        <title>First draft genome resource for Brassicaceae pathogens Fusarium oxysporum f. sp. raphani and Fusarium oxysporum f. sp. rapae.</title>
        <authorList>
            <person name="Asai S."/>
        </authorList>
    </citation>
    <scope>NUCLEOTIDE SEQUENCE</scope>
    <source>
        <strain evidence="1">Tf1208</strain>
    </source>
</reference>
<evidence type="ECO:0000313" key="2">
    <source>
        <dbReference type="Proteomes" id="UP000694050"/>
    </source>
</evidence>
<gene>
    <name evidence="1" type="ORF">Forpe1208_v009808</name>
</gene>
<evidence type="ECO:0000313" key="1">
    <source>
        <dbReference type="EMBL" id="KAG7410447.1"/>
    </source>
</evidence>
<organism evidence="1 2">
    <name type="scientific">Fusarium oxysporum f. sp. rapae</name>
    <dbReference type="NCBI Taxonomy" id="485398"/>
    <lineage>
        <taxon>Eukaryota</taxon>
        <taxon>Fungi</taxon>
        <taxon>Dikarya</taxon>
        <taxon>Ascomycota</taxon>
        <taxon>Pezizomycotina</taxon>
        <taxon>Sordariomycetes</taxon>
        <taxon>Hypocreomycetidae</taxon>
        <taxon>Hypocreales</taxon>
        <taxon>Nectriaceae</taxon>
        <taxon>Fusarium</taxon>
        <taxon>Fusarium oxysporum species complex</taxon>
    </lineage>
</organism>
<comment type="caution">
    <text evidence="1">The sequence shown here is derived from an EMBL/GenBank/DDBJ whole genome shotgun (WGS) entry which is preliminary data.</text>
</comment>
<proteinExistence type="predicted"/>